<accession>A0AAP0C884</accession>
<dbReference type="PANTHER" id="PTHR31642">
    <property type="entry name" value="TRICHOTHECENE 3-O-ACETYLTRANSFERASE"/>
    <property type="match status" value="1"/>
</dbReference>
<comment type="similarity">
    <text evidence="1">Belongs to the plant acyltransferase family.</text>
</comment>
<dbReference type="EMBL" id="JBCNJP010000027">
    <property type="protein sequence ID" value="KAK9051216.1"/>
    <property type="molecule type" value="Genomic_DNA"/>
</dbReference>
<gene>
    <name evidence="2" type="ORF">SSX86_027842</name>
</gene>
<dbReference type="Gene3D" id="3.30.559.10">
    <property type="entry name" value="Chloramphenicol acetyltransferase-like domain"/>
    <property type="match status" value="2"/>
</dbReference>
<evidence type="ECO:0000256" key="1">
    <source>
        <dbReference type="ARBA" id="ARBA00009861"/>
    </source>
</evidence>
<evidence type="ECO:0008006" key="4">
    <source>
        <dbReference type="Google" id="ProtNLM"/>
    </source>
</evidence>
<reference evidence="2 3" key="1">
    <citation type="submission" date="2024-04" db="EMBL/GenBank/DDBJ databases">
        <title>The reference genome of an endangered Asteraceae, Deinandra increscens subsp. villosa, native to the Central Coast of California.</title>
        <authorList>
            <person name="Guilliams M."/>
            <person name="Hasenstab-Lehman K."/>
            <person name="Meyer R."/>
            <person name="Mcevoy S."/>
        </authorList>
    </citation>
    <scope>NUCLEOTIDE SEQUENCE [LARGE SCALE GENOMIC DNA]</scope>
    <source>
        <tissue evidence="2">Leaf</tissue>
    </source>
</reference>
<name>A0AAP0C884_9ASTR</name>
<dbReference type="Pfam" id="PF02458">
    <property type="entry name" value="Transferase"/>
    <property type="match status" value="1"/>
</dbReference>
<dbReference type="InterPro" id="IPR023213">
    <property type="entry name" value="CAT-like_dom_sf"/>
</dbReference>
<comment type="caution">
    <text evidence="2">The sequence shown here is derived from an EMBL/GenBank/DDBJ whole genome shotgun (WGS) entry which is preliminary data.</text>
</comment>
<dbReference type="Proteomes" id="UP001408789">
    <property type="component" value="Unassembled WGS sequence"/>
</dbReference>
<organism evidence="2 3">
    <name type="scientific">Deinandra increscens subsp. villosa</name>
    <dbReference type="NCBI Taxonomy" id="3103831"/>
    <lineage>
        <taxon>Eukaryota</taxon>
        <taxon>Viridiplantae</taxon>
        <taxon>Streptophyta</taxon>
        <taxon>Embryophyta</taxon>
        <taxon>Tracheophyta</taxon>
        <taxon>Spermatophyta</taxon>
        <taxon>Magnoliopsida</taxon>
        <taxon>eudicotyledons</taxon>
        <taxon>Gunneridae</taxon>
        <taxon>Pentapetalae</taxon>
        <taxon>asterids</taxon>
        <taxon>campanulids</taxon>
        <taxon>Asterales</taxon>
        <taxon>Asteraceae</taxon>
        <taxon>Asteroideae</taxon>
        <taxon>Heliantheae alliance</taxon>
        <taxon>Madieae</taxon>
        <taxon>Madiinae</taxon>
        <taxon>Deinandra</taxon>
    </lineage>
</organism>
<dbReference type="AlphaFoldDB" id="A0AAP0C884"/>
<evidence type="ECO:0000313" key="2">
    <source>
        <dbReference type="EMBL" id="KAK9051216.1"/>
    </source>
</evidence>
<protein>
    <recommendedName>
        <fullName evidence="4">Transferase</fullName>
    </recommendedName>
</protein>
<sequence>MGIGGDRFVVEVIEKATVGAEEPWNDHWLPFTNFDLIVPPIDVGSTFFYKKPSHEGFSFPTIVKNLKASLSQALSLFPPMGGKIAWNEAAGEFQIHCNNQGVDFVEAAADVELKELNLYNPVESVEGKLMPKKLLRGVLAIQVTKLKCEGIVIGIMVDHRIVDGYSANMFISSWADMTRSKTPSIIPSFARSNLKPRFPTVYSSLIDNVFAPFIPPPNPDSDINEEENEYTLVNRIYYIKGEHLRKIQLSASESGCRTSKLVAFTAFLWKEVGLSMEESGKYNEICNAVVVVDGRRRLSEGDEEKKGKLMASHFGNVLSLPYGSKKSQELKEMSLSDLAIEVQEFLQPATTKEHFLDILDWVEDQKPQPLISKAFVGGDMSFSVSSGQRFETMDEIDFGWGKLTFGSCYVPSERKDCFVMTMGSPMNNEDWVVYMHLPKKHVNYVETHASHIMKPLNADYLNI</sequence>
<dbReference type="PANTHER" id="PTHR31642:SF266">
    <property type="entry name" value="HXXXD-TYPE ACYL-TRANSFERASE FAMILY PROTEIN"/>
    <property type="match status" value="1"/>
</dbReference>
<dbReference type="InterPro" id="IPR050317">
    <property type="entry name" value="Plant_Fungal_Acyltransferase"/>
</dbReference>
<dbReference type="GO" id="GO:0016747">
    <property type="term" value="F:acyltransferase activity, transferring groups other than amino-acyl groups"/>
    <property type="evidence" value="ECO:0007669"/>
    <property type="project" value="TreeGrafter"/>
</dbReference>
<evidence type="ECO:0000313" key="3">
    <source>
        <dbReference type="Proteomes" id="UP001408789"/>
    </source>
</evidence>
<proteinExistence type="inferred from homology"/>
<keyword evidence="3" id="KW-1185">Reference proteome</keyword>